<evidence type="ECO:0000256" key="5">
    <source>
        <dbReference type="ARBA" id="ARBA00022840"/>
    </source>
</evidence>
<evidence type="ECO:0000313" key="7">
    <source>
        <dbReference type="EMBL" id="CDG71160.1"/>
    </source>
</evidence>
<keyword evidence="5" id="KW-0067">ATP-binding</keyword>
<dbReference type="GO" id="GO:0005737">
    <property type="term" value="C:cytoplasm"/>
    <property type="evidence" value="ECO:0007669"/>
    <property type="project" value="TreeGrafter"/>
</dbReference>
<dbReference type="SUPFAM" id="SSF56104">
    <property type="entry name" value="SAICAR synthase-like"/>
    <property type="match status" value="1"/>
</dbReference>
<dbReference type="Pfam" id="PF03770">
    <property type="entry name" value="IPK"/>
    <property type="match status" value="1"/>
</dbReference>
<dbReference type="EMBL" id="HAAD01004928">
    <property type="protein sequence ID" value="CDG71160.1"/>
    <property type="molecule type" value="mRNA"/>
</dbReference>
<accession>T2MGX1</accession>
<dbReference type="GO" id="GO:0005524">
    <property type="term" value="F:ATP binding"/>
    <property type="evidence" value="ECO:0007669"/>
    <property type="project" value="UniProtKB-KW"/>
</dbReference>
<name>T2MGX1_HYDVU</name>
<keyword evidence="4 6" id="KW-0418">Kinase</keyword>
<evidence type="ECO:0000256" key="6">
    <source>
        <dbReference type="RuleBase" id="RU363090"/>
    </source>
</evidence>
<organism evidence="7">
    <name type="scientific">Hydra vulgaris</name>
    <name type="common">Hydra</name>
    <name type="synonym">Hydra attenuata</name>
    <dbReference type="NCBI Taxonomy" id="6087"/>
    <lineage>
        <taxon>Eukaryota</taxon>
        <taxon>Metazoa</taxon>
        <taxon>Cnidaria</taxon>
        <taxon>Hydrozoa</taxon>
        <taxon>Hydroidolina</taxon>
        <taxon>Anthoathecata</taxon>
        <taxon>Aplanulata</taxon>
        <taxon>Hydridae</taxon>
        <taxon>Hydra</taxon>
    </lineage>
</organism>
<comment type="similarity">
    <text evidence="1 6">Belongs to the inositol phosphokinase (IPK) family.</text>
</comment>
<reference evidence="7" key="1">
    <citation type="journal article" date="2013" name="Genome Biol. Evol.">
        <title>Punctuated emergences of genetic and phenotypic innovations in eumetazoan, bilaterian, euteleostome, and hominidae ancestors.</title>
        <authorList>
            <person name="Wenger Y."/>
            <person name="Galliot B."/>
        </authorList>
    </citation>
    <scope>NUCLEOTIDE SEQUENCE</scope>
    <source>
        <tissue evidence="7">Whole animals</tissue>
    </source>
</reference>
<dbReference type="GO" id="GO:0032958">
    <property type="term" value="P:inositol phosphate biosynthetic process"/>
    <property type="evidence" value="ECO:0007669"/>
    <property type="project" value="InterPro"/>
</dbReference>
<keyword evidence="2 6" id="KW-0808">Transferase</keyword>
<evidence type="ECO:0000256" key="3">
    <source>
        <dbReference type="ARBA" id="ARBA00022741"/>
    </source>
</evidence>
<dbReference type="GO" id="GO:0046854">
    <property type="term" value="P:phosphatidylinositol phosphate biosynthetic process"/>
    <property type="evidence" value="ECO:0007669"/>
    <property type="project" value="TreeGrafter"/>
</dbReference>
<dbReference type="GO" id="GO:0005634">
    <property type="term" value="C:nucleus"/>
    <property type="evidence" value="ECO:0007669"/>
    <property type="project" value="TreeGrafter"/>
</dbReference>
<dbReference type="FunFam" id="3.30.470.160:FF:000001">
    <property type="entry name" value="Kinase"/>
    <property type="match status" value="1"/>
</dbReference>
<dbReference type="InterPro" id="IPR005522">
    <property type="entry name" value="IPK"/>
</dbReference>
<evidence type="ECO:0000256" key="1">
    <source>
        <dbReference type="ARBA" id="ARBA00007374"/>
    </source>
</evidence>
<dbReference type="PANTHER" id="PTHR12400:SF26">
    <property type="entry name" value="KINASE"/>
    <property type="match status" value="1"/>
</dbReference>
<dbReference type="OrthoDB" id="338650at2759"/>
<evidence type="ECO:0000256" key="4">
    <source>
        <dbReference type="ARBA" id="ARBA00022777"/>
    </source>
</evidence>
<proteinExistence type="evidence at transcript level"/>
<keyword evidence="3" id="KW-0547">Nucleotide-binding</keyword>
<dbReference type="EC" id="2.7.-.-" evidence="6"/>
<gene>
    <name evidence="7" type="primary">ITPKB</name>
</gene>
<protein>
    <recommendedName>
        <fullName evidence="6">Kinase</fullName>
        <ecNumber evidence="6">2.7.-.-</ecNumber>
    </recommendedName>
</protein>
<dbReference type="InterPro" id="IPR038286">
    <property type="entry name" value="IPK_sf"/>
</dbReference>
<dbReference type="GO" id="GO:0000828">
    <property type="term" value="F:inositol hexakisphosphate kinase activity"/>
    <property type="evidence" value="ECO:0007669"/>
    <property type="project" value="TreeGrafter"/>
</dbReference>
<dbReference type="Gene3D" id="3.30.470.160">
    <property type="entry name" value="Inositol polyphosphate kinase"/>
    <property type="match status" value="1"/>
</dbReference>
<evidence type="ECO:0000256" key="2">
    <source>
        <dbReference type="ARBA" id="ARBA00022679"/>
    </source>
</evidence>
<sequence>MNCHEHYKEKMSVHMLFCDINKDASNNHLKEEKINIHSYLECPVNQHPEIVVSNTSPQNSPSFQHIDTNDNKSCSGFHQSLVNGTHKGRTERLYSIDNQSRPILGKRNASLISLSSVCSIDDMSDITDIDDLTTIEETKESLWLKLKKVVRWTPFIQNYTKPYPWIQLAGHSGGFIAGKEGTVIKKSSEKEALCLQSLMSDLLRPYVPALKGSFVENEVTHIEMQDLLHGFSSSCFVMDCKMGIRTYLEEEVCKQGKARKDLYLKMISVDPSEPTDEENNTKSCTKSRYMIWREQLSSTSSLGFRIEGVKRGMNPPDTDFKKVSSAEDIGSLFAKFINYKRTLQEKYLQRLKAIRTTLECSEFFKRHEMIGSSLLFVHDETDTASIWMIDFGKTNLLDVGVSINHNSEWVLGNREDGYLIGLDNIINIWSNMLL</sequence>
<dbReference type="AlphaFoldDB" id="T2MGX1"/>
<dbReference type="PANTHER" id="PTHR12400">
    <property type="entry name" value="INOSITOL POLYPHOSPHATE KINASE"/>
    <property type="match status" value="1"/>
</dbReference>